<comment type="caution">
    <text evidence="2">The sequence shown here is derived from an EMBL/GenBank/DDBJ whole genome shotgun (WGS) entry which is preliminary data.</text>
</comment>
<dbReference type="Proteomes" id="UP000245956">
    <property type="component" value="Unassembled WGS sequence"/>
</dbReference>
<feature type="region of interest" description="Disordered" evidence="1">
    <location>
        <begin position="283"/>
        <end position="319"/>
    </location>
</feature>
<feature type="compositionally biased region" description="Basic and acidic residues" evidence="1">
    <location>
        <begin position="150"/>
        <end position="160"/>
    </location>
</feature>
<protein>
    <submittedName>
        <fullName evidence="2">Uncharacterized protein</fullName>
    </submittedName>
</protein>
<feature type="region of interest" description="Disordered" evidence="1">
    <location>
        <begin position="374"/>
        <end position="400"/>
    </location>
</feature>
<accession>A0A2U3DSZ5</accession>
<feature type="region of interest" description="Disordered" evidence="1">
    <location>
        <begin position="423"/>
        <end position="473"/>
    </location>
</feature>
<feature type="compositionally biased region" description="Basic residues" evidence="1">
    <location>
        <begin position="390"/>
        <end position="400"/>
    </location>
</feature>
<gene>
    <name evidence="2" type="ORF">PCL_07146</name>
</gene>
<name>A0A2U3DSZ5_PURLI</name>
<evidence type="ECO:0000256" key="1">
    <source>
        <dbReference type="SAM" id="MobiDB-lite"/>
    </source>
</evidence>
<reference evidence="2 3" key="1">
    <citation type="journal article" date="2016" name="Front. Microbiol.">
        <title>Genome and transcriptome sequences reveal the specific parasitism of the nematophagous Purpureocillium lilacinum 36-1.</title>
        <authorList>
            <person name="Xie J."/>
            <person name="Li S."/>
            <person name="Mo C."/>
            <person name="Xiao X."/>
            <person name="Peng D."/>
            <person name="Wang G."/>
            <person name="Xiao Y."/>
        </authorList>
    </citation>
    <scope>NUCLEOTIDE SEQUENCE [LARGE SCALE GENOMIC DNA]</scope>
    <source>
        <strain evidence="2 3">36-1</strain>
    </source>
</reference>
<feature type="compositionally biased region" description="Basic and acidic residues" evidence="1">
    <location>
        <begin position="442"/>
        <end position="456"/>
    </location>
</feature>
<feature type="compositionally biased region" description="Basic and acidic residues" evidence="1">
    <location>
        <begin position="283"/>
        <end position="299"/>
    </location>
</feature>
<dbReference type="AlphaFoldDB" id="A0A2U3DSZ5"/>
<feature type="region of interest" description="Disordered" evidence="1">
    <location>
        <begin position="87"/>
        <end position="160"/>
    </location>
</feature>
<feature type="compositionally biased region" description="Pro residues" evidence="1">
    <location>
        <begin position="423"/>
        <end position="433"/>
    </location>
</feature>
<sequence>MEPLERGSPSRAANPTVPHVVLFTSRIKTHDGSVLPWNVLVEVAPSKPVAKSPVAFTTKSVGEPHRRFARYLSFGNATRQLRLNQASEAKEEPMSLQSSSTAQRGKLKANNERGGLASNQSIRSGYGSLNPEGRDTHKLGSPGAYGGRVMPRDERGSASPLRLERVVTRQFRVSIYAQAGDERFSGRLARTTSDAAEAPGFRESVRTLQEVALSWVPNTSRLCAARSRVSRSHTRPLAQNPSLGGGAAVAGQSKKTWGLRFASLRQRVLKAFVTARKLGQSTKEEGARRFKARNGDRDAGCPAVESLGSRSSSRRAPSRRDRLTYCAEVGAFVAGIARSSTPIFVVDALLWDVRLHGTRTHVQTGTTRRRVGALGDDSFTQAPLPGPSRGGHHPRARAQLRPRISHRTHRSRLDLQVAIAKTHPPPHLEPVPPIHQTSELEQPGRPERTRADRSRPAEQGPLPSVRTPVEPSGPQCLLQLAGPARLRPARVHRIASHRIFARLVQALIVWARHPPIPPVSPPRCPPARSYSCSSSQGCHPKYIDFLRRSTTAVRPPTARPLAQQGRKSSAPPAHPRRCPPSLVAPVLAHPRAYLTIRPASHPPGRNPLLHLHSSPSFGPSERLATDPESPRPVVANRPFRTATLTSASCPTIATARRSALRRPVSLLTPATPCPTPFAVFRQHPAILLPTQGFHATAITTTAITTTATTVLCLVCRRRNLWAHARINTTIAGARGVAVGQNA</sequence>
<feature type="region of interest" description="Disordered" evidence="1">
    <location>
        <begin position="596"/>
        <end position="632"/>
    </location>
</feature>
<feature type="region of interest" description="Disordered" evidence="1">
    <location>
        <begin position="551"/>
        <end position="582"/>
    </location>
</feature>
<dbReference type="EMBL" id="LCWV01000034">
    <property type="protein sequence ID" value="PWI65377.1"/>
    <property type="molecule type" value="Genomic_DNA"/>
</dbReference>
<organism evidence="2 3">
    <name type="scientific">Purpureocillium lilacinum</name>
    <name type="common">Paecilomyces lilacinus</name>
    <dbReference type="NCBI Taxonomy" id="33203"/>
    <lineage>
        <taxon>Eukaryota</taxon>
        <taxon>Fungi</taxon>
        <taxon>Dikarya</taxon>
        <taxon>Ascomycota</taxon>
        <taxon>Pezizomycotina</taxon>
        <taxon>Sordariomycetes</taxon>
        <taxon>Hypocreomycetidae</taxon>
        <taxon>Hypocreales</taxon>
        <taxon>Ophiocordycipitaceae</taxon>
        <taxon>Purpureocillium</taxon>
    </lineage>
</organism>
<evidence type="ECO:0000313" key="3">
    <source>
        <dbReference type="Proteomes" id="UP000245956"/>
    </source>
</evidence>
<proteinExistence type="predicted"/>
<evidence type="ECO:0000313" key="2">
    <source>
        <dbReference type="EMBL" id="PWI65377.1"/>
    </source>
</evidence>